<feature type="signal peptide" evidence="2">
    <location>
        <begin position="1"/>
        <end position="18"/>
    </location>
</feature>
<reference evidence="3 4" key="1">
    <citation type="submission" date="2020-07" db="EMBL/GenBank/DDBJ databases">
        <title>Sequencing the genomes of 1000 actinobacteria strains.</title>
        <authorList>
            <person name="Klenk H.-P."/>
        </authorList>
    </citation>
    <scope>NUCLEOTIDE SEQUENCE [LARGE SCALE GENOMIC DNA]</scope>
    <source>
        <strain evidence="3 4">DSM 21349</strain>
    </source>
</reference>
<evidence type="ECO:0000313" key="3">
    <source>
        <dbReference type="EMBL" id="MBA8803838.1"/>
    </source>
</evidence>
<feature type="transmembrane region" description="Helical" evidence="1">
    <location>
        <begin position="263"/>
        <end position="282"/>
    </location>
</feature>
<evidence type="ECO:0000313" key="4">
    <source>
        <dbReference type="Proteomes" id="UP000580910"/>
    </source>
</evidence>
<keyword evidence="4" id="KW-1185">Reference proteome</keyword>
<sequence length="302" mass="32400">MLAFVGGFLVVLAILAQAYAPGALEKTPIDVNTTTELEGTASLPDASGDLQETPVKAYSITHTDSEKSDDNVAVFQNFACLVKDEGDVTTCVSADDPQDRLINASEDNFAADRVDALAVNDPKYLPADAVPHEGLVNKWPFHSKKTTYPYWDTVLQTTVDATYDRTETLDGVECYVYVATVSDAPAEVSDGIQGTYTDEKEFFIEPLTGGIVDQREHQQRFTDDGDVLLDLTLAFTKDQVQTFADDIGGQADQLNTLTKTVPVVGYAVGIPMLLIGLALLFLGRNGSAPGAPSRQPVAAGSK</sequence>
<keyword evidence="1" id="KW-1133">Transmembrane helix</keyword>
<evidence type="ECO:0000256" key="1">
    <source>
        <dbReference type="SAM" id="Phobius"/>
    </source>
</evidence>
<name>A0A7W3J051_9ACTN</name>
<dbReference type="EMBL" id="JACGXA010000001">
    <property type="protein sequence ID" value="MBA8803838.1"/>
    <property type="molecule type" value="Genomic_DNA"/>
</dbReference>
<keyword evidence="2" id="KW-0732">Signal</keyword>
<accession>A0A7W3J051</accession>
<feature type="chain" id="PRO_5038357076" description="DUF3068 domain-containing protein" evidence="2">
    <location>
        <begin position="19"/>
        <end position="302"/>
    </location>
</feature>
<dbReference type="InterPro" id="IPR021424">
    <property type="entry name" value="PorA"/>
</dbReference>
<evidence type="ECO:0000256" key="2">
    <source>
        <dbReference type="SAM" id="SignalP"/>
    </source>
</evidence>
<organism evidence="3 4">
    <name type="scientific">Nocardioides ginsengisegetis</name>
    <dbReference type="NCBI Taxonomy" id="661491"/>
    <lineage>
        <taxon>Bacteria</taxon>
        <taxon>Bacillati</taxon>
        <taxon>Actinomycetota</taxon>
        <taxon>Actinomycetes</taxon>
        <taxon>Propionibacteriales</taxon>
        <taxon>Nocardioidaceae</taxon>
        <taxon>Nocardioides</taxon>
    </lineage>
</organism>
<dbReference type="Proteomes" id="UP000580910">
    <property type="component" value="Unassembled WGS sequence"/>
</dbReference>
<evidence type="ECO:0008006" key="5">
    <source>
        <dbReference type="Google" id="ProtNLM"/>
    </source>
</evidence>
<gene>
    <name evidence="3" type="ORF">FB382_002129</name>
</gene>
<dbReference type="AlphaFoldDB" id="A0A7W3J051"/>
<dbReference type="RefSeq" id="WP_182539007.1">
    <property type="nucleotide sequence ID" value="NZ_JACGXA010000001.1"/>
</dbReference>
<protein>
    <recommendedName>
        <fullName evidence="5">DUF3068 domain-containing protein</fullName>
    </recommendedName>
</protein>
<keyword evidence="1" id="KW-0472">Membrane</keyword>
<proteinExistence type="predicted"/>
<keyword evidence="1" id="KW-0812">Transmembrane</keyword>
<comment type="caution">
    <text evidence="3">The sequence shown here is derived from an EMBL/GenBank/DDBJ whole genome shotgun (WGS) entry which is preliminary data.</text>
</comment>
<dbReference type="Pfam" id="PF11271">
    <property type="entry name" value="PorA"/>
    <property type="match status" value="1"/>
</dbReference>